<feature type="domain" description="BFD-like [2Fe-2S]-binding" evidence="1">
    <location>
        <begin position="18"/>
        <end position="69"/>
    </location>
</feature>
<name>A0A159Z4S5_9RHOB</name>
<evidence type="ECO:0000313" key="3">
    <source>
        <dbReference type="Proteomes" id="UP000076128"/>
    </source>
</evidence>
<gene>
    <name evidence="2" type="ORF">AKL17_2063</name>
</gene>
<dbReference type="STRING" id="1335048.AKL17_2063"/>
<dbReference type="Pfam" id="PF04324">
    <property type="entry name" value="Fer2_BFD"/>
    <property type="match status" value="1"/>
</dbReference>
<organism evidence="2 3">
    <name type="scientific">Frigidibacter mobilis</name>
    <dbReference type="NCBI Taxonomy" id="1335048"/>
    <lineage>
        <taxon>Bacteria</taxon>
        <taxon>Pseudomonadati</taxon>
        <taxon>Pseudomonadota</taxon>
        <taxon>Alphaproteobacteria</taxon>
        <taxon>Rhodobacterales</taxon>
        <taxon>Paracoccaceae</taxon>
        <taxon>Frigidibacter</taxon>
    </lineage>
</organism>
<evidence type="ECO:0000259" key="1">
    <source>
        <dbReference type="Pfam" id="PF04324"/>
    </source>
</evidence>
<dbReference type="PANTHER" id="PTHR42720">
    <property type="entry name" value="GLYCEROL-3-PHOSPHATE DEHYDROGENASE"/>
    <property type="match status" value="1"/>
</dbReference>
<evidence type="ECO:0000313" key="2">
    <source>
        <dbReference type="EMBL" id="AMY69310.1"/>
    </source>
</evidence>
<protein>
    <recommendedName>
        <fullName evidence="1">BFD-like [2Fe-2S]-binding domain-containing protein</fullName>
    </recommendedName>
</protein>
<dbReference type="PANTHER" id="PTHR42720:SF1">
    <property type="entry name" value="GLYCEROL 3-PHOSPHATE OXIDASE"/>
    <property type="match status" value="1"/>
</dbReference>
<dbReference type="InterPro" id="IPR052745">
    <property type="entry name" value="G3P_Oxidase/Oxidoreductase"/>
</dbReference>
<reference evidence="2 3" key="1">
    <citation type="submission" date="2015-09" db="EMBL/GenBank/DDBJ databases">
        <title>Complete genome sequence of Defluviimonas alba cai42t isolated from an oilfield in Xinjiang.</title>
        <authorList>
            <person name="Geng S."/>
            <person name="Pan X."/>
            <person name="Wu X."/>
        </authorList>
    </citation>
    <scope>NUCLEOTIDE SEQUENCE [LARGE SCALE GENOMIC DNA]</scope>
    <source>
        <strain evidence="3">cai42</strain>
    </source>
</reference>
<dbReference type="AlphaFoldDB" id="A0A159Z4S5"/>
<accession>A0A159Z4S5</accession>
<sequence>MLAEDGPRDWQCPGNGGILCHCEKVTRREVEAALTGPLAAQTLAGLKRRTRVTMGRCQGFYCTAELAELTRGRLVQPMMGHDDGA</sequence>
<proteinExistence type="predicted"/>
<dbReference type="KEGG" id="daa:AKL17_2063"/>
<keyword evidence="3" id="KW-1185">Reference proteome</keyword>
<dbReference type="InterPro" id="IPR007419">
    <property type="entry name" value="BFD-like_2Fe2S-bd_dom"/>
</dbReference>
<dbReference type="Proteomes" id="UP000076128">
    <property type="component" value="Chromosome"/>
</dbReference>
<dbReference type="Gene3D" id="1.10.10.1100">
    <property type="entry name" value="BFD-like [2Fe-2S]-binding domain"/>
    <property type="match status" value="1"/>
</dbReference>
<dbReference type="InterPro" id="IPR041854">
    <property type="entry name" value="BFD-like_2Fe2S-bd_dom_sf"/>
</dbReference>
<dbReference type="CDD" id="cd19946">
    <property type="entry name" value="GlpA-like_Fer2_BFD-like"/>
    <property type="match status" value="1"/>
</dbReference>
<dbReference type="EMBL" id="CP012661">
    <property type="protein sequence ID" value="AMY69310.1"/>
    <property type="molecule type" value="Genomic_DNA"/>
</dbReference>